<comment type="subcellular location">
    <subcellularLocation>
        <location evidence="8">Cell membrane</location>
    </subcellularLocation>
</comment>
<comment type="similarity">
    <text evidence="8">Belongs to the glycosyltransferase group 1 family.</text>
</comment>
<keyword evidence="8" id="KW-1003">Cell membrane</keyword>
<dbReference type="OrthoDB" id="9789797at2"/>
<feature type="active site" description="Proton acceptor" evidence="7">
    <location>
        <position position="62"/>
    </location>
</feature>
<evidence type="ECO:0000313" key="12">
    <source>
        <dbReference type="Proteomes" id="UP000231962"/>
    </source>
</evidence>
<dbReference type="PANTHER" id="PTHR42755">
    <property type="entry name" value="3-DEOXY-MANNO-OCTULOSONATE CYTIDYLYLTRANSFERASE"/>
    <property type="match status" value="1"/>
</dbReference>
<dbReference type="InterPro" id="IPR007507">
    <property type="entry name" value="Glycos_transf_N"/>
</dbReference>
<keyword evidence="8" id="KW-0472">Membrane</keyword>
<evidence type="ECO:0000256" key="4">
    <source>
        <dbReference type="ARBA" id="ARBA00022679"/>
    </source>
</evidence>
<keyword evidence="8" id="KW-1133">Transmembrane helix</keyword>
<dbReference type="Gene3D" id="3.40.50.11720">
    <property type="entry name" value="3-Deoxy-D-manno-octulosonic-acid transferase, N-terminal domain"/>
    <property type="match status" value="1"/>
</dbReference>
<evidence type="ECO:0000313" key="13">
    <source>
        <dbReference type="Proteomes" id="UP000231990"/>
    </source>
</evidence>
<comment type="catalytic activity">
    <reaction evidence="6 8">
        <text>lipid IVA (E. coli) + CMP-3-deoxy-beta-D-manno-octulosonate = alpha-Kdo-(2-&gt;6)-lipid IVA (E. coli) + CMP + H(+)</text>
        <dbReference type="Rhea" id="RHEA:28066"/>
        <dbReference type="ChEBI" id="CHEBI:15378"/>
        <dbReference type="ChEBI" id="CHEBI:58603"/>
        <dbReference type="ChEBI" id="CHEBI:60364"/>
        <dbReference type="ChEBI" id="CHEBI:60377"/>
        <dbReference type="ChEBI" id="CHEBI:85987"/>
        <dbReference type="EC" id="2.4.99.12"/>
    </reaction>
</comment>
<proteinExistence type="inferred from homology"/>
<dbReference type="EC" id="2.4.99.12" evidence="2 8"/>
<evidence type="ECO:0000256" key="7">
    <source>
        <dbReference type="PIRSR" id="PIRSR639901-1"/>
    </source>
</evidence>
<evidence type="ECO:0000256" key="2">
    <source>
        <dbReference type="ARBA" id="ARBA00012621"/>
    </source>
</evidence>
<sequence length="411" mass="46935">MVLIYRILTILLWPFVNVFSLFVSALREFLRIRKNDLKRILSAPNPSQDTKVVWLHAASVGELDQCRALAKVFRQKEPKTLLLQSVTSSSVRDSQLEAFDADIKFRLPMDFPWSYNAIFIKFRPEILVLMSWDRWPNLLLAARKFGTRSYLSSAVPPSQKGWLGRKMDRSVFALFTQIFPAHASSEQEFKNLLGAKARLKTLGDCRIDTVVQKVESNTKEFSRPNSYPFSKILVLASTYEPCESLLLPLIQDDNFKDFAFWIFPHKTSPDRIQFIESKVTSLGKVSSRYTSLPFEKQNSRIIVFDVLGLLAFAYKSADFAYVGGGLHNRVHNVLEPAYFGLPILTGPKIDHSSEAKELKRTGGLFTIRSLEDAKKVLLLNEVELKRISRTNRAFLESGRGAGERTYLELRK</sequence>
<evidence type="ECO:0000256" key="1">
    <source>
        <dbReference type="ARBA" id="ARBA00004713"/>
    </source>
</evidence>
<dbReference type="AlphaFoldDB" id="A0A2M9ZL45"/>
<evidence type="ECO:0000256" key="5">
    <source>
        <dbReference type="ARBA" id="ARBA00031445"/>
    </source>
</evidence>
<keyword evidence="12" id="KW-1185">Reference proteome</keyword>
<dbReference type="GO" id="GO:0005886">
    <property type="term" value="C:plasma membrane"/>
    <property type="evidence" value="ECO:0007669"/>
    <property type="project" value="UniProtKB-SubCell"/>
</dbReference>
<comment type="function">
    <text evidence="8">Involved in lipopolysaccharide (LPS) biosynthesis. Catalyzes the transfer of 3-deoxy-D-manno-octulosonate (Kdo) residue(s) from CMP-Kdo to lipid IV(A), the tetraacyldisaccharide-1,4'-bisphosphate precursor of lipid A.</text>
</comment>
<dbReference type="RefSeq" id="WP_100713290.1">
    <property type="nucleotide sequence ID" value="NZ_NPDY01000004.1"/>
</dbReference>
<dbReference type="Gene3D" id="3.40.50.2000">
    <property type="entry name" value="Glycogen Phosphorylase B"/>
    <property type="match status" value="1"/>
</dbReference>
<dbReference type="UniPathway" id="UPA00958"/>
<evidence type="ECO:0000313" key="10">
    <source>
        <dbReference type="EMBL" id="PJZ70328.1"/>
    </source>
</evidence>
<name>A0A2M9ZL45_9LEPT</name>
<evidence type="ECO:0000256" key="3">
    <source>
        <dbReference type="ARBA" id="ARBA00019077"/>
    </source>
</evidence>
<protein>
    <recommendedName>
        <fullName evidence="3 8">3-deoxy-D-manno-octulosonic acid transferase</fullName>
        <shortName evidence="8">Kdo transferase</shortName>
        <ecNumber evidence="2 8">2.4.99.12</ecNumber>
    </recommendedName>
    <alternativeName>
        <fullName evidence="5 8">Lipid IV(A) 3-deoxy-D-manno-octulosonic acid transferase</fullName>
    </alternativeName>
</protein>
<dbReference type="Proteomes" id="UP000231962">
    <property type="component" value="Unassembled WGS sequence"/>
</dbReference>
<keyword evidence="4 8" id="KW-0808">Transferase</keyword>
<dbReference type="GO" id="GO:0009244">
    <property type="term" value="P:lipopolysaccharide core region biosynthetic process"/>
    <property type="evidence" value="ECO:0007669"/>
    <property type="project" value="UniProtKB-UniRule"/>
</dbReference>
<dbReference type="Pfam" id="PF04413">
    <property type="entry name" value="Glycos_transf_N"/>
    <property type="match status" value="1"/>
</dbReference>
<dbReference type="EMBL" id="NPDY01000004">
    <property type="protein sequence ID" value="PJZ70328.1"/>
    <property type="molecule type" value="Genomic_DNA"/>
</dbReference>
<accession>A0A2M9ZL45</accession>
<evidence type="ECO:0000259" key="9">
    <source>
        <dbReference type="Pfam" id="PF04413"/>
    </source>
</evidence>
<dbReference type="InterPro" id="IPR038107">
    <property type="entry name" value="Glycos_transf_N_sf"/>
</dbReference>
<keyword evidence="8" id="KW-0448">Lipopolysaccharide biosynthesis</keyword>
<reference evidence="12 13" key="1">
    <citation type="submission" date="2017-07" db="EMBL/GenBank/DDBJ databases">
        <title>Leptospira spp. isolated from tropical soils.</title>
        <authorList>
            <person name="Thibeaux R."/>
            <person name="Iraola G."/>
            <person name="Ferres I."/>
            <person name="Bierque E."/>
            <person name="Girault D."/>
            <person name="Soupe-Gilbert M.-E."/>
            <person name="Picardeau M."/>
            <person name="Goarant C."/>
        </authorList>
    </citation>
    <scope>NUCLEOTIDE SEQUENCE [LARGE SCALE GENOMIC DNA]</scope>
    <source>
        <strain evidence="11 13">FH1-B-B1</strain>
        <strain evidence="10 12">FH1-B-C1</strain>
    </source>
</reference>
<comment type="pathway">
    <text evidence="1 8">Bacterial outer membrane biogenesis; LPS core biosynthesis.</text>
</comment>
<comment type="caution">
    <text evidence="11">The sequence shown here is derived from an EMBL/GenBank/DDBJ whole genome shotgun (WGS) entry which is preliminary data.</text>
</comment>
<evidence type="ECO:0000313" key="11">
    <source>
        <dbReference type="EMBL" id="PJZ72788.1"/>
    </source>
</evidence>
<feature type="domain" description="3-deoxy-D-manno-octulosonic-acid transferase N-terminal" evidence="9">
    <location>
        <begin position="44"/>
        <end position="208"/>
    </location>
</feature>
<organism evidence="11 13">
    <name type="scientific">Leptospira perolatii</name>
    <dbReference type="NCBI Taxonomy" id="2023191"/>
    <lineage>
        <taxon>Bacteria</taxon>
        <taxon>Pseudomonadati</taxon>
        <taxon>Spirochaetota</taxon>
        <taxon>Spirochaetia</taxon>
        <taxon>Leptospirales</taxon>
        <taxon>Leptospiraceae</taxon>
        <taxon>Leptospira</taxon>
    </lineage>
</organism>
<dbReference type="EMBL" id="NPDZ01000007">
    <property type="protein sequence ID" value="PJZ72788.1"/>
    <property type="molecule type" value="Genomic_DNA"/>
</dbReference>
<dbReference type="Proteomes" id="UP000231990">
    <property type="component" value="Unassembled WGS sequence"/>
</dbReference>
<dbReference type="GO" id="GO:0009245">
    <property type="term" value="P:lipid A biosynthetic process"/>
    <property type="evidence" value="ECO:0007669"/>
    <property type="project" value="TreeGrafter"/>
</dbReference>
<evidence type="ECO:0000256" key="6">
    <source>
        <dbReference type="ARBA" id="ARBA00049183"/>
    </source>
</evidence>
<dbReference type="GO" id="GO:0043842">
    <property type="term" value="F:Kdo transferase activity"/>
    <property type="evidence" value="ECO:0007669"/>
    <property type="project" value="UniProtKB-EC"/>
</dbReference>
<gene>
    <name evidence="10" type="ORF">CH360_06955</name>
    <name evidence="11" type="ORF">CH373_12015</name>
</gene>
<feature type="transmembrane region" description="Helical" evidence="8">
    <location>
        <begin position="6"/>
        <end position="30"/>
    </location>
</feature>
<dbReference type="InterPro" id="IPR039901">
    <property type="entry name" value="Kdotransferase"/>
</dbReference>
<keyword evidence="8" id="KW-0812">Transmembrane</keyword>
<dbReference type="PANTHER" id="PTHR42755:SF1">
    <property type="entry name" value="3-DEOXY-D-MANNO-OCTULOSONIC ACID TRANSFERASE, MITOCHONDRIAL-RELATED"/>
    <property type="match status" value="1"/>
</dbReference>
<evidence type="ECO:0000256" key="8">
    <source>
        <dbReference type="RuleBase" id="RU365103"/>
    </source>
</evidence>